<proteinExistence type="predicted"/>
<protein>
    <submittedName>
        <fullName evidence="1">Uncharacterized protein</fullName>
    </submittedName>
</protein>
<evidence type="ECO:0000313" key="2">
    <source>
        <dbReference type="Proteomes" id="UP001326715"/>
    </source>
</evidence>
<name>A0ABZ0XPZ9_9BACT</name>
<reference evidence="1 2" key="1">
    <citation type="submission" date="2023-11" db="EMBL/GenBank/DDBJ databases">
        <title>MicrobeMod: A computational toolkit for identifying prokaryotic methylation and restriction-modification with nanopore sequencing.</title>
        <authorList>
            <person name="Crits-Christoph A."/>
            <person name="Kang S.C."/>
            <person name="Lee H."/>
            <person name="Ostrov N."/>
        </authorList>
    </citation>
    <scope>NUCLEOTIDE SEQUENCE [LARGE SCALE GENOMIC DNA]</scope>
    <source>
        <strain evidence="1 2">ATCC 23090</strain>
    </source>
</reference>
<accession>A0ABZ0XPZ9</accession>
<organism evidence="1 2">
    <name type="scientific">Chitinophaga sancti</name>
    <dbReference type="NCBI Taxonomy" id="1004"/>
    <lineage>
        <taxon>Bacteria</taxon>
        <taxon>Pseudomonadati</taxon>
        <taxon>Bacteroidota</taxon>
        <taxon>Chitinophagia</taxon>
        <taxon>Chitinophagales</taxon>
        <taxon>Chitinophagaceae</taxon>
        <taxon>Chitinophaga</taxon>
    </lineage>
</organism>
<gene>
    <name evidence="1" type="ORF">SR876_12460</name>
</gene>
<sequence length="44" mass="5329">MLDGIFFMQAYKQIANESLFRLEMNEENIRFYSAINNVPLWELE</sequence>
<evidence type="ECO:0000313" key="1">
    <source>
        <dbReference type="EMBL" id="WQG92319.1"/>
    </source>
</evidence>
<keyword evidence="2" id="KW-1185">Reference proteome</keyword>
<dbReference type="RefSeq" id="WP_262487765.1">
    <property type="nucleotide sequence ID" value="NZ_CP139972.1"/>
</dbReference>
<dbReference type="Proteomes" id="UP001326715">
    <property type="component" value="Chromosome"/>
</dbReference>
<dbReference type="EMBL" id="CP140154">
    <property type="protein sequence ID" value="WQG92319.1"/>
    <property type="molecule type" value="Genomic_DNA"/>
</dbReference>